<dbReference type="Pfam" id="PF02482">
    <property type="entry name" value="Ribosomal_S30AE"/>
    <property type="match status" value="1"/>
</dbReference>
<gene>
    <name evidence="2" type="ORF">A3H02_00480</name>
</gene>
<reference evidence="2 3" key="1">
    <citation type="journal article" date="2016" name="Nat. Commun.">
        <title>Thousands of microbial genomes shed light on interconnected biogeochemical processes in an aquifer system.</title>
        <authorList>
            <person name="Anantharaman K."/>
            <person name="Brown C.T."/>
            <person name="Hug L.A."/>
            <person name="Sharon I."/>
            <person name="Castelle C.J."/>
            <person name="Probst A.J."/>
            <person name="Thomas B.C."/>
            <person name="Singh A."/>
            <person name="Wilkins M.J."/>
            <person name="Karaoz U."/>
            <person name="Brodie E.L."/>
            <person name="Williams K.H."/>
            <person name="Hubbard S.S."/>
            <person name="Banfield J.F."/>
        </authorList>
    </citation>
    <scope>NUCLEOTIDE SEQUENCE [LARGE SCALE GENOMIC DNA]</scope>
</reference>
<dbReference type="GO" id="GO:0043024">
    <property type="term" value="F:ribosomal small subunit binding"/>
    <property type="evidence" value="ECO:0007669"/>
    <property type="project" value="TreeGrafter"/>
</dbReference>
<dbReference type="EMBL" id="MHMS01000020">
    <property type="protein sequence ID" value="OGZ31834.1"/>
    <property type="molecule type" value="Genomic_DNA"/>
</dbReference>
<accession>A0A1G2F186</accession>
<dbReference type="PANTHER" id="PTHR33231">
    <property type="entry name" value="30S RIBOSOMAL PROTEIN"/>
    <property type="match status" value="1"/>
</dbReference>
<evidence type="ECO:0000313" key="3">
    <source>
        <dbReference type="Proteomes" id="UP000176787"/>
    </source>
</evidence>
<dbReference type="InterPro" id="IPR050574">
    <property type="entry name" value="HPF/YfiA_ribosome-assoc"/>
</dbReference>
<keyword evidence="1" id="KW-0810">Translation regulation</keyword>
<organism evidence="2 3">
    <name type="scientific">Candidatus Niyogibacteria bacterium RIFCSPLOWO2_12_FULL_41_13</name>
    <dbReference type="NCBI Taxonomy" id="1801726"/>
    <lineage>
        <taxon>Bacteria</taxon>
        <taxon>Candidatus Niyogiibacteriota</taxon>
    </lineage>
</organism>
<dbReference type="Gene3D" id="3.30.160.100">
    <property type="entry name" value="Ribosome hibernation promotion factor-like"/>
    <property type="match status" value="1"/>
</dbReference>
<dbReference type="NCBIfam" id="TIGR00741">
    <property type="entry name" value="yfiA"/>
    <property type="match status" value="1"/>
</dbReference>
<dbReference type="AlphaFoldDB" id="A0A1G2F186"/>
<dbReference type="STRING" id="1801726.A3H02_00480"/>
<evidence type="ECO:0000256" key="1">
    <source>
        <dbReference type="ARBA" id="ARBA00022845"/>
    </source>
</evidence>
<protein>
    <submittedName>
        <fullName evidence="2">Ribosomal subunit interface protein</fullName>
    </submittedName>
</protein>
<dbReference type="GO" id="GO:0022627">
    <property type="term" value="C:cytosolic small ribosomal subunit"/>
    <property type="evidence" value="ECO:0007669"/>
    <property type="project" value="TreeGrafter"/>
</dbReference>
<dbReference type="GO" id="GO:0045900">
    <property type="term" value="P:negative regulation of translational elongation"/>
    <property type="evidence" value="ECO:0007669"/>
    <property type="project" value="TreeGrafter"/>
</dbReference>
<dbReference type="SUPFAM" id="SSF69754">
    <property type="entry name" value="Ribosome binding protein Y (YfiA homologue)"/>
    <property type="match status" value="1"/>
</dbReference>
<dbReference type="InterPro" id="IPR036567">
    <property type="entry name" value="RHF-like"/>
</dbReference>
<sequence>MRLEIKSTNIQLNDRLRFLVEEKLSKPLFELLDKLDRKVDIILDVEIGKTTEHHHKGKIWLAEVNISLPGLKKVLRASAVTESLEASLNGVKNRLFTELKKYKEKPRDKSIHKFRHPR</sequence>
<comment type="caution">
    <text evidence="2">The sequence shown here is derived from an EMBL/GenBank/DDBJ whole genome shotgun (WGS) entry which is preliminary data.</text>
</comment>
<dbReference type="Proteomes" id="UP000176787">
    <property type="component" value="Unassembled WGS sequence"/>
</dbReference>
<evidence type="ECO:0000313" key="2">
    <source>
        <dbReference type="EMBL" id="OGZ31834.1"/>
    </source>
</evidence>
<name>A0A1G2F186_9BACT</name>
<dbReference type="InterPro" id="IPR003489">
    <property type="entry name" value="RHF/RaiA"/>
</dbReference>
<proteinExistence type="predicted"/>
<dbReference type="PANTHER" id="PTHR33231:SF1">
    <property type="entry name" value="30S RIBOSOMAL PROTEIN"/>
    <property type="match status" value="1"/>
</dbReference>